<keyword evidence="4" id="KW-1185">Reference proteome</keyword>
<sequence>MSSGRYVRQAAAQNETFVVHIWRWIKKKIWHVFYGENEWQHLCHPSINVDEEKRIVRFRTELALSPVMVETCNVVFHLKPFPMDRTLHEVAMNAKLDEKDTMLMANVRSCLHCCNFVNKVYEHVYTLKNEGYSSLKQEHEEMLEQLWTNLKPDVRRIGGRITKEWGEIGFQGTDPMSDFRSMGVFSLVQLIYFTKTYKVEAQRALEESNHPTRWYPFAVTGINVTAFMIELIDEHLLDIKLYRFATNGHNDDFTAALTQLHDIYATIFTRFNKMWIDKNPRDVMAFPSIFQSLKDDIRHELKLKSFAY</sequence>
<evidence type="ECO:0000313" key="4">
    <source>
        <dbReference type="Proteomes" id="UP001158986"/>
    </source>
</evidence>
<dbReference type="PANTHER" id="PTHR12771">
    <property type="entry name" value="ENGULFMENT AND CELL MOTILITY"/>
    <property type="match status" value="1"/>
</dbReference>
<dbReference type="AlphaFoldDB" id="A0AAU9KTN3"/>
<evidence type="ECO:0000313" key="2">
    <source>
        <dbReference type="EMBL" id="CAH0476208.1"/>
    </source>
</evidence>
<reference evidence="2 4" key="1">
    <citation type="submission" date="2021-11" db="EMBL/GenBank/DDBJ databases">
        <authorList>
            <person name="Islam A."/>
            <person name="Islam S."/>
            <person name="Flora M.S."/>
            <person name="Rahman M."/>
            <person name="Ziaur R.M."/>
            <person name="Epstein J.H."/>
            <person name="Hassan M."/>
            <person name="Klassen M."/>
            <person name="Woodard K."/>
            <person name="Webb A."/>
            <person name="Webby R.J."/>
            <person name="El Zowalaty M.E."/>
        </authorList>
    </citation>
    <scope>NUCLEOTIDE SEQUENCE</scope>
    <source>
        <strain evidence="3">Pbs1</strain>
        <strain evidence="2">Pbs3</strain>
    </source>
</reference>
<organism evidence="2 5">
    <name type="scientific">Peronospora belbahrii</name>
    <dbReference type="NCBI Taxonomy" id="622444"/>
    <lineage>
        <taxon>Eukaryota</taxon>
        <taxon>Sar</taxon>
        <taxon>Stramenopiles</taxon>
        <taxon>Oomycota</taxon>
        <taxon>Peronosporomycetes</taxon>
        <taxon>Peronosporales</taxon>
        <taxon>Peronosporaceae</taxon>
        <taxon>Peronospora</taxon>
    </lineage>
</organism>
<gene>
    <name evidence="3" type="ORF">PBS001_LOCUS5284</name>
    <name evidence="2" type="ORF">PBS003_LOCUS2996</name>
</gene>
<comment type="caution">
    <text evidence="2">The sequence shown here is derived from an EMBL/GenBank/DDBJ whole genome shotgun (WGS) entry which is preliminary data.</text>
</comment>
<dbReference type="PANTHER" id="PTHR12771:SF51">
    <property type="entry name" value="LD01482P"/>
    <property type="match status" value="1"/>
</dbReference>
<evidence type="ECO:0000313" key="3">
    <source>
        <dbReference type="EMBL" id="CAH0518726.1"/>
    </source>
</evidence>
<dbReference type="EMBL" id="CAKKTJ010000145">
    <property type="protein sequence ID" value="CAH0476208.1"/>
    <property type="molecule type" value="Genomic_DNA"/>
</dbReference>
<accession>A0AAU9KTN3</accession>
<name>A0AAU9KTN3_9STRA</name>
<dbReference type="Pfam" id="PF04727">
    <property type="entry name" value="ELMO_CED12"/>
    <property type="match status" value="1"/>
</dbReference>
<dbReference type="InterPro" id="IPR050868">
    <property type="entry name" value="ELMO_domain-containing"/>
</dbReference>
<protein>
    <recommendedName>
        <fullName evidence="1">ELMO domain-containing protein</fullName>
    </recommendedName>
</protein>
<dbReference type="EMBL" id="CAKLCB010000266">
    <property type="protein sequence ID" value="CAH0518726.1"/>
    <property type="molecule type" value="Genomic_DNA"/>
</dbReference>
<proteinExistence type="predicted"/>
<dbReference type="PROSITE" id="PS51335">
    <property type="entry name" value="ELMO"/>
    <property type="match status" value="1"/>
</dbReference>
<dbReference type="InterPro" id="IPR006816">
    <property type="entry name" value="ELMO_dom"/>
</dbReference>
<evidence type="ECO:0000259" key="1">
    <source>
        <dbReference type="PROSITE" id="PS51335"/>
    </source>
</evidence>
<dbReference type="Proteomes" id="UP001158986">
    <property type="component" value="Unassembled WGS sequence"/>
</dbReference>
<evidence type="ECO:0000313" key="5">
    <source>
        <dbReference type="Proteomes" id="UP001160483"/>
    </source>
</evidence>
<dbReference type="Proteomes" id="UP001160483">
    <property type="component" value="Unassembled WGS sequence"/>
</dbReference>
<feature type="domain" description="ELMO" evidence="1">
    <location>
        <begin position="138"/>
        <end position="301"/>
    </location>
</feature>